<evidence type="ECO:0000259" key="1">
    <source>
        <dbReference type="Pfam" id="PF20241"/>
    </source>
</evidence>
<protein>
    <recommendedName>
        <fullName evidence="1">DUF6598 domain-containing protein</fullName>
    </recommendedName>
</protein>
<organism evidence="2 3">
    <name type="scientific">Digitaria exilis</name>
    <dbReference type="NCBI Taxonomy" id="1010633"/>
    <lineage>
        <taxon>Eukaryota</taxon>
        <taxon>Viridiplantae</taxon>
        <taxon>Streptophyta</taxon>
        <taxon>Embryophyta</taxon>
        <taxon>Tracheophyta</taxon>
        <taxon>Spermatophyta</taxon>
        <taxon>Magnoliopsida</taxon>
        <taxon>Liliopsida</taxon>
        <taxon>Poales</taxon>
        <taxon>Poaceae</taxon>
        <taxon>PACMAD clade</taxon>
        <taxon>Panicoideae</taxon>
        <taxon>Panicodae</taxon>
        <taxon>Paniceae</taxon>
        <taxon>Anthephorinae</taxon>
        <taxon>Digitaria</taxon>
    </lineage>
</organism>
<evidence type="ECO:0000313" key="2">
    <source>
        <dbReference type="EMBL" id="KAF8662274.1"/>
    </source>
</evidence>
<dbReference type="InterPro" id="IPR046533">
    <property type="entry name" value="DUF6598"/>
</dbReference>
<name>A0A835E5X4_9POAL</name>
<dbReference type="Proteomes" id="UP000636709">
    <property type="component" value="Unassembled WGS sequence"/>
</dbReference>
<feature type="domain" description="DUF6598" evidence="1">
    <location>
        <begin position="40"/>
        <end position="195"/>
    </location>
</feature>
<accession>A0A835E5X4</accession>
<keyword evidence="3" id="KW-1185">Reference proteome</keyword>
<dbReference type="OrthoDB" id="670781at2759"/>
<evidence type="ECO:0000313" key="3">
    <source>
        <dbReference type="Proteomes" id="UP000636709"/>
    </source>
</evidence>
<reference evidence="2" key="1">
    <citation type="submission" date="2020-07" db="EMBL/GenBank/DDBJ databases">
        <title>Genome sequence and genetic diversity analysis of an under-domesticated orphan crop, white fonio (Digitaria exilis).</title>
        <authorList>
            <person name="Bennetzen J.L."/>
            <person name="Chen S."/>
            <person name="Ma X."/>
            <person name="Wang X."/>
            <person name="Yssel A.E.J."/>
            <person name="Chaluvadi S.R."/>
            <person name="Johnson M."/>
            <person name="Gangashetty P."/>
            <person name="Hamidou F."/>
            <person name="Sanogo M.D."/>
            <person name="Zwaenepoel A."/>
            <person name="Wallace J."/>
            <person name="Van De Peer Y."/>
            <person name="Van Deynze A."/>
        </authorList>
    </citation>
    <scope>NUCLEOTIDE SEQUENCE</scope>
    <source>
        <tissue evidence="2">Leaves</tissue>
    </source>
</reference>
<dbReference type="EMBL" id="JACEFO010002381">
    <property type="protein sequence ID" value="KAF8662274.1"/>
    <property type="molecule type" value="Genomic_DNA"/>
</dbReference>
<dbReference type="Pfam" id="PF20241">
    <property type="entry name" value="DUF6598"/>
    <property type="match status" value="1"/>
</dbReference>
<gene>
    <name evidence="2" type="ORF">HU200_056479</name>
</gene>
<comment type="caution">
    <text evidence="2">The sequence shown here is derived from an EMBL/GenBank/DDBJ whole genome shotgun (WGS) entry which is preliminary data.</text>
</comment>
<proteinExistence type="predicted"/>
<sequence>MEWSIWCPLDPLNFSWLYGAIGLEIFYYTNTARDSAQFKLDDDDDETEGYTSTITEGPDRQLEITYLVIPTAIQTSVEVRLKLKADLGSTSRAVFGNIKATTIDYMNIWVHLFSCDRGRCLSFPSGTTSILPLTLSKIALPCSRLLRFHIEVDLTAGTCESHEEDEKNLKFILEFTRGITSQERQVDGDRVQVEVEYESEYGL</sequence>
<dbReference type="AlphaFoldDB" id="A0A835E5X4"/>